<dbReference type="CDD" id="cd05822">
    <property type="entry name" value="TLP_HIUase"/>
    <property type="match status" value="1"/>
</dbReference>
<dbReference type="PROSITE" id="PS00768">
    <property type="entry name" value="TRANSTHYRETIN_1"/>
    <property type="match status" value="1"/>
</dbReference>
<dbReference type="NCBIfam" id="TIGR02962">
    <property type="entry name" value="hdxy_isourate"/>
    <property type="match status" value="1"/>
</dbReference>
<dbReference type="GO" id="GO:0033971">
    <property type="term" value="F:hydroxyisourate hydrolase activity"/>
    <property type="evidence" value="ECO:0007669"/>
    <property type="project" value="UniProtKB-EC"/>
</dbReference>
<reference evidence="10" key="2">
    <citation type="submission" date="2020-09" db="EMBL/GenBank/DDBJ databases">
        <authorList>
            <person name="Sun Q."/>
            <person name="Zhou Y."/>
        </authorList>
    </citation>
    <scope>NUCLEOTIDE SEQUENCE</scope>
    <source>
        <strain evidence="10">CGMCC 4.7308</strain>
    </source>
</reference>
<feature type="domain" description="Transthyretin/hydroxyisourate hydrolase" evidence="9">
    <location>
        <begin position="11"/>
        <end position="116"/>
    </location>
</feature>
<dbReference type="InterPro" id="IPR036817">
    <property type="entry name" value="Transthyretin/HIU_hydrolase_sf"/>
</dbReference>
<evidence type="ECO:0000313" key="11">
    <source>
        <dbReference type="Proteomes" id="UP000655208"/>
    </source>
</evidence>
<evidence type="ECO:0000313" key="10">
    <source>
        <dbReference type="EMBL" id="GGM11134.1"/>
    </source>
</evidence>
<dbReference type="InterPro" id="IPR023418">
    <property type="entry name" value="Thyroxine_BS"/>
</dbReference>
<dbReference type="PANTHER" id="PTHR10395">
    <property type="entry name" value="URICASE AND TRANSTHYRETIN-RELATED"/>
    <property type="match status" value="1"/>
</dbReference>
<evidence type="ECO:0000256" key="2">
    <source>
        <dbReference type="ARBA" id="ARBA00002704"/>
    </source>
</evidence>
<dbReference type="Proteomes" id="UP000655208">
    <property type="component" value="Unassembled WGS sequence"/>
</dbReference>
<evidence type="ECO:0000256" key="4">
    <source>
        <dbReference type="ARBA" id="ARBA00011881"/>
    </source>
</evidence>
<evidence type="ECO:0000259" key="9">
    <source>
        <dbReference type="Pfam" id="PF00576"/>
    </source>
</evidence>
<evidence type="ECO:0000256" key="8">
    <source>
        <dbReference type="RuleBase" id="RU361270"/>
    </source>
</evidence>
<comment type="caution">
    <text evidence="10">The sequence shown here is derived from an EMBL/GenBank/DDBJ whole genome shotgun (WGS) entry which is preliminary data.</text>
</comment>
<reference evidence="10" key="1">
    <citation type="journal article" date="2014" name="Int. J. Syst. Evol. Microbiol.">
        <title>Complete genome sequence of Corynebacterium casei LMG S-19264T (=DSM 44701T), isolated from a smear-ripened cheese.</title>
        <authorList>
            <consortium name="US DOE Joint Genome Institute (JGI-PGF)"/>
            <person name="Walter F."/>
            <person name="Albersmeier A."/>
            <person name="Kalinowski J."/>
            <person name="Ruckert C."/>
        </authorList>
    </citation>
    <scope>NUCLEOTIDE SEQUENCE</scope>
    <source>
        <strain evidence="10">CGMCC 4.7308</strain>
    </source>
</reference>
<evidence type="ECO:0000256" key="7">
    <source>
        <dbReference type="PIRSR" id="PIRSR600895-51"/>
    </source>
</evidence>
<proteinExistence type="inferred from homology"/>
<dbReference type="PANTHER" id="PTHR10395:SF7">
    <property type="entry name" value="5-HYDROXYISOURATE HYDROLASE"/>
    <property type="match status" value="1"/>
</dbReference>
<feature type="binding site" evidence="7">
    <location>
        <position position="114"/>
    </location>
    <ligand>
        <name>substrate</name>
    </ligand>
</feature>
<dbReference type="SUPFAM" id="SSF49472">
    <property type="entry name" value="Transthyretin (synonym: prealbumin)"/>
    <property type="match status" value="1"/>
</dbReference>
<dbReference type="InterPro" id="IPR023416">
    <property type="entry name" value="Transthyretin/HIU_hydrolase_d"/>
</dbReference>
<dbReference type="Gene3D" id="2.60.40.180">
    <property type="entry name" value="Transthyretin/hydroxyisourate hydrolase domain"/>
    <property type="match status" value="1"/>
</dbReference>
<gene>
    <name evidence="10" type="ORF">GCM10011594_33860</name>
</gene>
<keyword evidence="5 8" id="KW-0659">Purine metabolism</keyword>
<sequence>MTADERTGNRLSTHVLDTVAGRPADGIAVRLDRCEGDGSVAAGSGTTDADGRIPQLGTDLVPGIYRLTFDTGPYLRRVHGSDFYPRVTVEFRLDAARAHHHVPLLLGTYHFSTYLGS</sequence>
<dbReference type="GO" id="GO:0006144">
    <property type="term" value="P:purine nucleobase metabolic process"/>
    <property type="evidence" value="ECO:0007669"/>
    <property type="project" value="UniProtKB-KW"/>
</dbReference>
<dbReference type="InterPro" id="IPR014306">
    <property type="entry name" value="Hydroxyisourate_hydrolase"/>
</dbReference>
<accession>A0A917WKM2</accession>
<comment type="function">
    <text evidence="2">Catalyzes the hydrolysis of 5-hydroxyisourate (HIU) to 2-oxo-4-hydroxy-4-carboxy-5-ureidoimidazoline (OHCU).</text>
</comment>
<evidence type="ECO:0000256" key="5">
    <source>
        <dbReference type="ARBA" id="ARBA00022631"/>
    </source>
</evidence>
<dbReference type="EC" id="3.5.2.17" evidence="8"/>
<evidence type="ECO:0000256" key="6">
    <source>
        <dbReference type="ARBA" id="ARBA00022801"/>
    </source>
</evidence>
<comment type="subunit">
    <text evidence="4 8">Homotetramer.</text>
</comment>
<evidence type="ECO:0000256" key="3">
    <source>
        <dbReference type="ARBA" id="ARBA00009850"/>
    </source>
</evidence>
<feature type="binding site" evidence="7">
    <location>
        <position position="14"/>
    </location>
    <ligand>
        <name>substrate</name>
    </ligand>
</feature>
<dbReference type="PRINTS" id="PR00189">
    <property type="entry name" value="TRNSTHYRETIN"/>
</dbReference>
<dbReference type="AlphaFoldDB" id="A0A917WKM2"/>
<feature type="binding site" evidence="7">
    <location>
        <position position="52"/>
    </location>
    <ligand>
        <name>substrate</name>
    </ligand>
</feature>
<protein>
    <recommendedName>
        <fullName evidence="8">5-hydroxyisourate hydrolase</fullName>
        <shortName evidence="8">HIU hydrolase</shortName>
        <shortName evidence="8">HIUHase</shortName>
        <ecNumber evidence="8">3.5.2.17</ecNumber>
    </recommendedName>
</protein>
<organism evidence="10 11">
    <name type="scientific">Nakamurella endophytica</name>
    <dbReference type="NCBI Taxonomy" id="1748367"/>
    <lineage>
        <taxon>Bacteria</taxon>
        <taxon>Bacillati</taxon>
        <taxon>Actinomycetota</taxon>
        <taxon>Actinomycetes</taxon>
        <taxon>Nakamurellales</taxon>
        <taxon>Nakamurellaceae</taxon>
        <taxon>Nakamurella</taxon>
    </lineage>
</organism>
<evidence type="ECO:0000256" key="1">
    <source>
        <dbReference type="ARBA" id="ARBA00001043"/>
    </source>
</evidence>
<dbReference type="EMBL" id="BMNA01000008">
    <property type="protein sequence ID" value="GGM11134.1"/>
    <property type="molecule type" value="Genomic_DNA"/>
</dbReference>
<dbReference type="RefSeq" id="WP_229674529.1">
    <property type="nucleotide sequence ID" value="NZ_BMNA01000008.1"/>
</dbReference>
<comment type="similarity">
    <text evidence="3 8">Belongs to the transthyretin family. 5-hydroxyisourate hydrolase subfamily.</text>
</comment>
<keyword evidence="11" id="KW-1185">Reference proteome</keyword>
<name>A0A917WKM2_9ACTN</name>
<keyword evidence="6 8" id="KW-0378">Hydrolase</keyword>
<comment type="catalytic activity">
    <reaction evidence="1 8">
        <text>5-hydroxyisourate + H2O = 5-hydroxy-2-oxo-4-ureido-2,5-dihydro-1H-imidazole-5-carboxylate + H(+)</text>
        <dbReference type="Rhea" id="RHEA:23736"/>
        <dbReference type="ChEBI" id="CHEBI:15377"/>
        <dbReference type="ChEBI" id="CHEBI:15378"/>
        <dbReference type="ChEBI" id="CHEBI:18072"/>
        <dbReference type="ChEBI" id="CHEBI:58639"/>
        <dbReference type="EC" id="3.5.2.17"/>
    </reaction>
</comment>
<dbReference type="Pfam" id="PF00576">
    <property type="entry name" value="Transthyretin"/>
    <property type="match status" value="1"/>
</dbReference>
<dbReference type="InterPro" id="IPR000895">
    <property type="entry name" value="Transthyretin/HIU_hydrolase"/>
</dbReference>